<evidence type="ECO:0000313" key="6">
    <source>
        <dbReference type="EMBL" id="JAG04425.1"/>
    </source>
</evidence>
<dbReference type="EMBL" id="GBRD01007151">
    <property type="protein sequence ID" value="JAG58670.1"/>
    <property type="molecule type" value="Transcribed_RNA"/>
</dbReference>
<dbReference type="AlphaFoldDB" id="A0A0A9WHT4"/>
<protein>
    <recommendedName>
        <fullName evidence="5">Tubulin--tyrosine ligase-like protein 9</fullName>
    </recommendedName>
</protein>
<dbReference type="Gene3D" id="3.30.470.20">
    <property type="entry name" value="ATP-grasp fold, B domain"/>
    <property type="match status" value="1"/>
</dbReference>
<dbReference type="Pfam" id="PF03133">
    <property type="entry name" value="TTL"/>
    <property type="match status" value="1"/>
</dbReference>
<evidence type="ECO:0000256" key="5">
    <source>
        <dbReference type="ARBA" id="ARBA00030445"/>
    </source>
</evidence>
<comment type="similarity">
    <text evidence="1">Belongs to the tubulin--tyrosine ligase family.</text>
</comment>
<evidence type="ECO:0000256" key="1">
    <source>
        <dbReference type="ARBA" id="ARBA00006820"/>
    </source>
</evidence>
<dbReference type="PANTHER" id="PTHR12241">
    <property type="entry name" value="TUBULIN POLYGLUTAMYLASE"/>
    <property type="match status" value="1"/>
</dbReference>
<evidence type="ECO:0000256" key="2">
    <source>
        <dbReference type="ARBA" id="ARBA00022598"/>
    </source>
</evidence>
<dbReference type="GO" id="GO:0036064">
    <property type="term" value="C:ciliary basal body"/>
    <property type="evidence" value="ECO:0007669"/>
    <property type="project" value="TreeGrafter"/>
</dbReference>
<proteinExistence type="inferred from homology"/>
<gene>
    <name evidence="6" type="primary">TTLL9</name>
    <name evidence="6" type="ORF">CM83_15146</name>
</gene>
<dbReference type="GO" id="GO:0005524">
    <property type="term" value="F:ATP binding"/>
    <property type="evidence" value="ECO:0007669"/>
    <property type="project" value="UniProtKB-KW"/>
</dbReference>
<evidence type="ECO:0000256" key="3">
    <source>
        <dbReference type="ARBA" id="ARBA00022741"/>
    </source>
</evidence>
<evidence type="ECO:0000313" key="7">
    <source>
        <dbReference type="EMBL" id="JAG58670.1"/>
    </source>
</evidence>
<keyword evidence="4" id="KW-0067">ATP-binding</keyword>
<name>A0A0A9WHT4_LYGHE</name>
<dbReference type="GO" id="GO:0000226">
    <property type="term" value="P:microtubule cytoskeleton organization"/>
    <property type="evidence" value="ECO:0007669"/>
    <property type="project" value="TreeGrafter"/>
</dbReference>
<keyword evidence="3" id="KW-0547">Nucleotide-binding</keyword>
<accession>A0A0A9WHT4</accession>
<reference evidence="7" key="3">
    <citation type="submission" date="2014-09" db="EMBL/GenBank/DDBJ databases">
        <authorList>
            <person name="Magalhaes I.L.F."/>
            <person name="Oliveira U."/>
            <person name="Santos F.R."/>
            <person name="Vidigal T.H.D.A."/>
            <person name="Brescovit A.D."/>
            <person name="Santos A.J."/>
        </authorList>
    </citation>
    <scope>NUCLEOTIDE SEQUENCE</scope>
</reference>
<dbReference type="SUPFAM" id="SSF56059">
    <property type="entry name" value="Glutathione synthetase ATP-binding domain-like"/>
    <property type="match status" value="1"/>
</dbReference>
<keyword evidence="2" id="KW-0436">Ligase</keyword>
<dbReference type="PROSITE" id="PS51221">
    <property type="entry name" value="TTL"/>
    <property type="match status" value="1"/>
</dbReference>
<reference evidence="6" key="1">
    <citation type="journal article" date="2014" name="PLoS ONE">
        <title>Transcriptome-Based Identification of ABC Transporters in the Western Tarnished Plant Bug Lygus hesperus.</title>
        <authorList>
            <person name="Hull J.J."/>
            <person name="Chaney K."/>
            <person name="Geib S.M."/>
            <person name="Fabrick J.A."/>
            <person name="Brent C.S."/>
            <person name="Walsh D."/>
            <person name="Lavine L.C."/>
        </authorList>
    </citation>
    <scope>NUCLEOTIDE SEQUENCE</scope>
</reference>
<dbReference type="EMBL" id="GBHO01039179">
    <property type="protein sequence ID" value="JAG04425.1"/>
    <property type="molecule type" value="Transcribed_RNA"/>
</dbReference>
<evidence type="ECO:0000256" key="4">
    <source>
        <dbReference type="ARBA" id="ARBA00022840"/>
    </source>
</evidence>
<dbReference type="GO" id="GO:0070740">
    <property type="term" value="F:tubulin-glutamic acid ligase activity"/>
    <property type="evidence" value="ECO:0007669"/>
    <property type="project" value="TreeGrafter"/>
</dbReference>
<dbReference type="GO" id="GO:0015631">
    <property type="term" value="F:tubulin binding"/>
    <property type="evidence" value="ECO:0007669"/>
    <property type="project" value="TreeGrafter"/>
</dbReference>
<dbReference type="PANTHER" id="PTHR12241:SF39">
    <property type="entry name" value="TUBULIN POLYGLUTAMYLASE TTLL9-RELATED"/>
    <property type="match status" value="1"/>
</dbReference>
<reference evidence="6" key="2">
    <citation type="submission" date="2014-07" db="EMBL/GenBank/DDBJ databases">
        <authorList>
            <person name="Hull J."/>
        </authorList>
    </citation>
    <scope>NUCLEOTIDE SEQUENCE</scope>
</reference>
<sequence>MKASSVMEITAVPKGNCEQIKKIKELHDNKQALPRRKKIRFRVDSPKTIIPEVLLSRGWIQVDGKSEVWDLFWCDLAKLGMVLEKRLQESQRVPHFRNHYEISRKNYLFRNMIRYKKQLIRDKNVEETKYCDCIPLTFEIPNEYAMFCDYIKNNPKKTYIVKPACGCKGRGIFLFRKLRELNEWKSTKDWTRTTAMVELVDKHGEVIRVEEKDLPPEQYVVQVYVDNPYLIAGRKFDLRFYVLVMSYMPLKVWIARDGFARICGALYNLNNIKDNLSHLTNTSLQLATDVDAKGFKWPLRRLRMFLTAKHGMRAVEELFQKMANLVITSLKSVQKVIMHNKHCFELYGYDVLLTDNLEPWLLEVNASPSLEATDSEDYELKYNLLSDMFTVLDLENQLTGTELRVGGFDLLWDDGPVNMPPPSPDSCGPIIKNPKLNINLGCLNNREEQLTTLKEWRSFMMNDPVLMKRVPSKK</sequence>
<organism evidence="6">
    <name type="scientific">Lygus hesperus</name>
    <name type="common">Western plant bug</name>
    <dbReference type="NCBI Taxonomy" id="30085"/>
    <lineage>
        <taxon>Eukaryota</taxon>
        <taxon>Metazoa</taxon>
        <taxon>Ecdysozoa</taxon>
        <taxon>Arthropoda</taxon>
        <taxon>Hexapoda</taxon>
        <taxon>Insecta</taxon>
        <taxon>Pterygota</taxon>
        <taxon>Neoptera</taxon>
        <taxon>Paraneoptera</taxon>
        <taxon>Hemiptera</taxon>
        <taxon>Heteroptera</taxon>
        <taxon>Panheteroptera</taxon>
        <taxon>Cimicomorpha</taxon>
        <taxon>Miridae</taxon>
        <taxon>Mirini</taxon>
        <taxon>Lygus</taxon>
    </lineage>
</organism>
<dbReference type="InterPro" id="IPR004344">
    <property type="entry name" value="TTL/TTLL_fam"/>
</dbReference>